<keyword evidence="7" id="KW-0378">Hydrolase</keyword>
<dbReference type="VEuPathDB" id="AmoebaDB:ACA1_339390"/>
<dbReference type="GO" id="GO:0005576">
    <property type="term" value="C:extracellular region"/>
    <property type="evidence" value="ECO:0007669"/>
    <property type="project" value="UniProtKB-SubCell"/>
</dbReference>
<name>L8HE98_ACACF</name>
<dbReference type="Pfam" id="PF26410">
    <property type="entry name" value="GH5_mannosidase"/>
    <property type="match status" value="1"/>
</dbReference>
<evidence type="ECO:0000256" key="7">
    <source>
        <dbReference type="ARBA" id="ARBA00022801"/>
    </source>
</evidence>
<dbReference type="KEGG" id="acan:ACA1_339390"/>
<dbReference type="RefSeq" id="XP_004351273.1">
    <property type="nucleotide sequence ID" value="XM_004351221.1"/>
</dbReference>
<accession>L8HE98</accession>
<evidence type="ECO:0000256" key="5">
    <source>
        <dbReference type="ARBA" id="ARBA00022525"/>
    </source>
</evidence>
<feature type="transmembrane region" description="Helical" evidence="9">
    <location>
        <begin position="6"/>
        <end position="28"/>
    </location>
</feature>
<dbReference type="AlphaFoldDB" id="L8HE98"/>
<evidence type="ECO:0000313" key="11">
    <source>
        <dbReference type="EMBL" id="ELR22716.1"/>
    </source>
</evidence>
<evidence type="ECO:0000256" key="8">
    <source>
        <dbReference type="ARBA" id="ARBA00023295"/>
    </source>
</evidence>
<dbReference type="PANTHER" id="PTHR31451">
    <property type="match status" value="1"/>
</dbReference>
<feature type="domain" description="Glycoside hydrolase family 5" evidence="10">
    <location>
        <begin position="80"/>
        <end position="142"/>
    </location>
</feature>
<reference evidence="11 12" key="1">
    <citation type="journal article" date="2013" name="Genome Biol.">
        <title>Genome of Acanthamoeba castellanii highlights extensive lateral gene transfer and early evolution of tyrosine kinase signaling.</title>
        <authorList>
            <person name="Clarke M."/>
            <person name="Lohan A.J."/>
            <person name="Liu B."/>
            <person name="Lagkouvardos I."/>
            <person name="Roy S."/>
            <person name="Zafar N."/>
            <person name="Bertelli C."/>
            <person name="Schilde C."/>
            <person name="Kianianmomeni A."/>
            <person name="Burglin T.R."/>
            <person name="Frech C."/>
            <person name="Turcotte B."/>
            <person name="Kopec K.O."/>
            <person name="Synnott J.M."/>
            <person name="Choo C."/>
            <person name="Paponov I."/>
            <person name="Finkler A."/>
            <person name="Soon Heng Tan C."/>
            <person name="Hutchins A.P."/>
            <person name="Weinmeier T."/>
            <person name="Rattei T."/>
            <person name="Chu J.S."/>
            <person name="Gimenez G."/>
            <person name="Irimia M."/>
            <person name="Rigden D.J."/>
            <person name="Fitzpatrick D.A."/>
            <person name="Lorenzo-Morales J."/>
            <person name="Bateman A."/>
            <person name="Chiu C.H."/>
            <person name="Tang P."/>
            <person name="Hegemann P."/>
            <person name="Fromm H."/>
            <person name="Raoult D."/>
            <person name="Greub G."/>
            <person name="Miranda-Saavedra D."/>
            <person name="Chen N."/>
            <person name="Nash P."/>
            <person name="Ginger M.L."/>
            <person name="Horn M."/>
            <person name="Schaap P."/>
            <person name="Caler L."/>
            <person name="Loftus B."/>
        </authorList>
    </citation>
    <scope>NUCLEOTIDE SEQUENCE [LARGE SCALE GENOMIC DNA]</scope>
    <source>
        <strain evidence="11 12">Neff</strain>
    </source>
</reference>
<organism evidence="11 12">
    <name type="scientific">Acanthamoeba castellanii (strain ATCC 30010 / Neff)</name>
    <dbReference type="NCBI Taxonomy" id="1257118"/>
    <lineage>
        <taxon>Eukaryota</taxon>
        <taxon>Amoebozoa</taxon>
        <taxon>Discosea</taxon>
        <taxon>Longamoebia</taxon>
        <taxon>Centramoebida</taxon>
        <taxon>Acanthamoebidae</taxon>
        <taxon>Acanthamoeba</taxon>
    </lineage>
</organism>
<evidence type="ECO:0000256" key="6">
    <source>
        <dbReference type="ARBA" id="ARBA00022729"/>
    </source>
</evidence>
<keyword evidence="9" id="KW-0472">Membrane</keyword>
<keyword evidence="9" id="KW-1133">Transmembrane helix</keyword>
<dbReference type="InterPro" id="IPR001547">
    <property type="entry name" value="Glyco_hydro_5"/>
</dbReference>
<comment type="similarity">
    <text evidence="3">Belongs to the glycosyl hydrolase 5 (cellulase A) family.</text>
</comment>
<evidence type="ECO:0000256" key="2">
    <source>
        <dbReference type="ARBA" id="ARBA00004613"/>
    </source>
</evidence>
<keyword evidence="8" id="KW-0326">Glycosidase</keyword>
<dbReference type="SUPFAM" id="SSF51445">
    <property type="entry name" value="(Trans)glycosidases"/>
    <property type="match status" value="2"/>
</dbReference>
<keyword evidence="5" id="KW-0964">Secreted</keyword>
<dbReference type="Proteomes" id="UP000011083">
    <property type="component" value="Unassembled WGS sequence"/>
</dbReference>
<dbReference type="PANTHER" id="PTHR31451:SF39">
    <property type="entry name" value="MANNAN ENDO-1,4-BETA-MANNOSIDASE 1"/>
    <property type="match status" value="1"/>
</dbReference>
<dbReference type="OrthoDB" id="406631at2759"/>
<evidence type="ECO:0000256" key="3">
    <source>
        <dbReference type="ARBA" id="ARBA00005641"/>
    </source>
</evidence>
<dbReference type="InterPro" id="IPR045053">
    <property type="entry name" value="MAN-like"/>
</dbReference>
<protein>
    <recommendedName>
        <fullName evidence="4">mannan endo-1,4-beta-mannosidase</fullName>
        <ecNumber evidence="4">3.2.1.78</ecNumber>
    </recommendedName>
</protein>
<keyword evidence="6" id="KW-0732">Signal</keyword>
<evidence type="ECO:0000259" key="10">
    <source>
        <dbReference type="Pfam" id="PF26410"/>
    </source>
</evidence>
<dbReference type="GO" id="GO:0016985">
    <property type="term" value="F:mannan endo-1,4-beta-mannosidase activity"/>
    <property type="evidence" value="ECO:0007669"/>
    <property type="project" value="UniProtKB-EC"/>
</dbReference>
<evidence type="ECO:0000313" key="12">
    <source>
        <dbReference type="Proteomes" id="UP000011083"/>
    </source>
</evidence>
<dbReference type="InterPro" id="IPR017853">
    <property type="entry name" value="GH"/>
</dbReference>
<evidence type="ECO:0000256" key="9">
    <source>
        <dbReference type="SAM" id="Phobius"/>
    </source>
</evidence>
<gene>
    <name evidence="11" type="ORF">ACA1_339390</name>
</gene>
<dbReference type="EMBL" id="KB007871">
    <property type="protein sequence ID" value="ELR22716.1"/>
    <property type="molecule type" value="Genomic_DNA"/>
</dbReference>
<comment type="catalytic activity">
    <reaction evidence="1">
        <text>Random hydrolysis of (1-&gt;4)-beta-D-mannosidic linkages in mannans, galactomannans and glucomannans.</text>
        <dbReference type="EC" id="3.2.1.78"/>
    </reaction>
</comment>
<evidence type="ECO:0000256" key="4">
    <source>
        <dbReference type="ARBA" id="ARBA00012706"/>
    </source>
</evidence>
<evidence type="ECO:0000256" key="1">
    <source>
        <dbReference type="ARBA" id="ARBA00001678"/>
    </source>
</evidence>
<keyword evidence="9" id="KW-0812">Transmembrane</keyword>
<proteinExistence type="inferred from homology"/>
<sequence>MERPKATFVVTVLFVVVLATVPAVAGFIKRDGMGFVDSATSQPVRFGGTNNYYLHYKPKQMVNHLFGNASAYGFNVVRVSIDFLTAHLYPSSWSKSVQWADGWIQTHSQWAHQVGKPVVMEEFGITYDQVNIYTQWTNAMYNARYNGWSFWMLVTDNYPNYDGFAISCGSDACRLLARQAQRLSALP</sequence>
<keyword evidence="12" id="KW-1185">Reference proteome</keyword>
<dbReference type="Gene3D" id="3.20.20.80">
    <property type="entry name" value="Glycosidases"/>
    <property type="match status" value="2"/>
</dbReference>
<dbReference type="GeneID" id="14923673"/>
<comment type="subcellular location">
    <subcellularLocation>
        <location evidence="2">Secreted</location>
    </subcellularLocation>
</comment>
<dbReference type="STRING" id="1257118.L8HE98"/>
<dbReference type="EC" id="3.2.1.78" evidence="4"/>